<evidence type="ECO:0000256" key="1">
    <source>
        <dbReference type="SAM" id="MobiDB-lite"/>
    </source>
</evidence>
<dbReference type="AlphaFoldDB" id="A0A6A5V434"/>
<organism evidence="2 3">
    <name type="scientific">Bimuria novae-zelandiae CBS 107.79</name>
    <dbReference type="NCBI Taxonomy" id="1447943"/>
    <lineage>
        <taxon>Eukaryota</taxon>
        <taxon>Fungi</taxon>
        <taxon>Dikarya</taxon>
        <taxon>Ascomycota</taxon>
        <taxon>Pezizomycotina</taxon>
        <taxon>Dothideomycetes</taxon>
        <taxon>Pleosporomycetidae</taxon>
        <taxon>Pleosporales</taxon>
        <taxon>Massarineae</taxon>
        <taxon>Didymosphaeriaceae</taxon>
        <taxon>Bimuria</taxon>
    </lineage>
</organism>
<accession>A0A6A5V434</accession>
<sequence length="429" mass="46575">MQGRGCRGGLKAWALAATVARCARRRKFRKKLRCTRVPVYSNIHPYVCACEIKGYASVHRPYGERVAHARARPTQAPCSSIDCESRTLSSTAKCPEGRVDNASKGLEVASSREERVFWSLASARARTLNIARPSNGDNAACRGPLAPRADWRAGGYLPTPWCLVDSRLSFTDETALYCKNYDSGGEGERVRPPTREHVDGAKQSRGARTTCEGAGGLREGTWRPAGFAWLAFLGGGSCRTRAEALGVGAYAKGFSEEILCGCITCTYSVYTHCTVLAVHKVEWFSGYVGGTGTQALYEASITRLRRKFGAYITHVLSHGEAYEIPTGRVQNLSISYLELGHCSGKFVWQYDTQAHAGHCSCCSGCAVFDRRRSGVHEDVYVGQGRGGAIPLAQVGADAKHVSRFAVPRPVLASGWARATERAQRGVNPI</sequence>
<keyword evidence="3" id="KW-1185">Reference proteome</keyword>
<dbReference type="Proteomes" id="UP000800036">
    <property type="component" value="Unassembled WGS sequence"/>
</dbReference>
<dbReference type="EMBL" id="ML976724">
    <property type="protein sequence ID" value="KAF1968077.1"/>
    <property type="molecule type" value="Genomic_DNA"/>
</dbReference>
<gene>
    <name evidence="2" type="ORF">BU23DRAFT_269334</name>
</gene>
<evidence type="ECO:0000313" key="2">
    <source>
        <dbReference type="EMBL" id="KAF1968077.1"/>
    </source>
</evidence>
<reference evidence="2" key="1">
    <citation type="journal article" date="2020" name="Stud. Mycol.">
        <title>101 Dothideomycetes genomes: a test case for predicting lifestyles and emergence of pathogens.</title>
        <authorList>
            <person name="Haridas S."/>
            <person name="Albert R."/>
            <person name="Binder M."/>
            <person name="Bloem J."/>
            <person name="Labutti K."/>
            <person name="Salamov A."/>
            <person name="Andreopoulos B."/>
            <person name="Baker S."/>
            <person name="Barry K."/>
            <person name="Bills G."/>
            <person name="Bluhm B."/>
            <person name="Cannon C."/>
            <person name="Castanera R."/>
            <person name="Culley D."/>
            <person name="Daum C."/>
            <person name="Ezra D."/>
            <person name="Gonzalez J."/>
            <person name="Henrissat B."/>
            <person name="Kuo A."/>
            <person name="Liang C."/>
            <person name="Lipzen A."/>
            <person name="Lutzoni F."/>
            <person name="Magnuson J."/>
            <person name="Mondo S."/>
            <person name="Nolan M."/>
            <person name="Ohm R."/>
            <person name="Pangilinan J."/>
            <person name="Park H.-J."/>
            <person name="Ramirez L."/>
            <person name="Alfaro M."/>
            <person name="Sun H."/>
            <person name="Tritt A."/>
            <person name="Yoshinaga Y."/>
            <person name="Zwiers L.-H."/>
            <person name="Turgeon B."/>
            <person name="Goodwin S."/>
            <person name="Spatafora J."/>
            <person name="Crous P."/>
            <person name="Grigoriev I."/>
        </authorList>
    </citation>
    <scope>NUCLEOTIDE SEQUENCE</scope>
    <source>
        <strain evidence="2">CBS 107.79</strain>
    </source>
</reference>
<feature type="region of interest" description="Disordered" evidence="1">
    <location>
        <begin position="185"/>
        <end position="209"/>
    </location>
</feature>
<protein>
    <submittedName>
        <fullName evidence="2">Uncharacterized protein</fullName>
    </submittedName>
</protein>
<feature type="compositionally biased region" description="Basic and acidic residues" evidence="1">
    <location>
        <begin position="186"/>
        <end position="202"/>
    </location>
</feature>
<evidence type="ECO:0000313" key="3">
    <source>
        <dbReference type="Proteomes" id="UP000800036"/>
    </source>
</evidence>
<name>A0A6A5V434_9PLEO</name>
<proteinExistence type="predicted"/>